<dbReference type="SUPFAM" id="SSF159127">
    <property type="entry name" value="HupF/HypC-like"/>
    <property type="match status" value="1"/>
</dbReference>
<comment type="similarity">
    <text evidence="1">Belongs to the HupF/HypC family.</text>
</comment>
<dbReference type="GO" id="GO:0005506">
    <property type="term" value="F:iron ion binding"/>
    <property type="evidence" value="ECO:0007669"/>
    <property type="project" value="TreeGrafter"/>
</dbReference>
<gene>
    <name evidence="2" type="ORF">ENO47_03385</name>
</gene>
<evidence type="ECO:0000256" key="1">
    <source>
        <dbReference type="ARBA" id="ARBA00006018"/>
    </source>
</evidence>
<accession>A0A7C2V375</accession>
<dbReference type="Gene3D" id="2.30.30.140">
    <property type="match status" value="1"/>
</dbReference>
<dbReference type="Pfam" id="PF01455">
    <property type="entry name" value="HupF_HypC"/>
    <property type="match status" value="1"/>
</dbReference>
<sequence>MCLSVPSRVIEIKEDNTAVVEVFGARRLISLDLLQEEIGVGDWVLVHVGFAIQKLDPDYALESLRLFEELLEEENEP</sequence>
<dbReference type="EMBL" id="DSFP01000031">
    <property type="protein sequence ID" value="HEW45698.1"/>
    <property type="molecule type" value="Genomic_DNA"/>
</dbReference>
<comment type="caution">
    <text evidence="2">The sequence shown here is derived from an EMBL/GenBank/DDBJ whole genome shotgun (WGS) entry which is preliminary data.</text>
</comment>
<dbReference type="NCBIfam" id="TIGR00074">
    <property type="entry name" value="hypC_hupF"/>
    <property type="match status" value="1"/>
</dbReference>
<proteinExistence type="inferred from homology"/>
<protein>
    <submittedName>
        <fullName evidence="2">HypC/HybG/HupF family hydrogenase formation chaperone</fullName>
    </submittedName>
</protein>
<dbReference type="AlphaFoldDB" id="A0A7C2V375"/>
<dbReference type="GO" id="GO:1902670">
    <property type="term" value="F:carbon dioxide binding"/>
    <property type="evidence" value="ECO:0007669"/>
    <property type="project" value="TreeGrafter"/>
</dbReference>
<reference evidence="2" key="1">
    <citation type="journal article" date="2020" name="mSystems">
        <title>Genome- and Community-Level Interaction Insights into Carbon Utilization and Element Cycling Functions of Hydrothermarchaeota in Hydrothermal Sediment.</title>
        <authorList>
            <person name="Zhou Z."/>
            <person name="Liu Y."/>
            <person name="Xu W."/>
            <person name="Pan J."/>
            <person name="Luo Z.H."/>
            <person name="Li M."/>
        </authorList>
    </citation>
    <scope>NUCLEOTIDE SEQUENCE [LARGE SCALE GENOMIC DNA]</scope>
    <source>
        <strain evidence="2">SpSt-132</strain>
    </source>
</reference>
<dbReference type="PANTHER" id="PTHR35177">
    <property type="entry name" value="HYDROGENASE MATURATION FACTOR HYBG"/>
    <property type="match status" value="1"/>
</dbReference>
<dbReference type="GO" id="GO:0051604">
    <property type="term" value="P:protein maturation"/>
    <property type="evidence" value="ECO:0007669"/>
    <property type="project" value="TreeGrafter"/>
</dbReference>
<dbReference type="InterPro" id="IPR001109">
    <property type="entry name" value="Hydrogenase_HupF/HypC"/>
</dbReference>
<organism evidence="2">
    <name type="scientific">Hydrogenobacter sp</name>
    <dbReference type="NCBI Taxonomy" id="2152829"/>
    <lineage>
        <taxon>Bacteria</taxon>
        <taxon>Pseudomonadati</taxon>
        <taxon>Aquificota</taxon>
        <taxon>Aquificia</taxon>
        <taxon>Aquificales</taxon>
        <taxon>Aquificaceae</taxon>
        <taxon>Hydrogenobacter</taxon>
    </lineage>
</organism>
<dbReference type="FunFam" id="2.30.30.140:FF:000022">
    <property type="entry name" value="Hydrogenase assembly chaperone HybG"/>
    <property type="match status" value="1"/>
</dbReference>
<dbReference type="PANTHER" id="PTHR35177:SF2">
    <property type="entry name" value="HYDROGENASE MATURATION FACTOR HYBG"/>
    <property type="match status" value="1"/>
</dbReference>
<name>A0A7C2V375_9AQUI</name>
<dbReference type="PRINTS" id="PR00445">
    <property type="entry name" value="HUPFHYPC"/>
</dbReference>
<evidence type="ECO:0000313" key="2">
    <source>
        <dbReference type="EMBL" id="HEW45698.1"/>
    </source>
</evidence>